<dbReference type="Gene3D" id="3.50.50.100">
    <property type="match status" value="1"/>
</dbReference>
<sequence length="310" mass="34762">MKTIMLETGEKIAYDDLVLATGTGGPFPAKIALDTNKDKAIQRYEKYTKLVKDAMKIGVVGGGAVGVEIAGDIMEDYKDKADVYLIHPRENLVNDEVNETFQSTIKAKLESLGVTMFLGERVMNMDEVKEKGYQNVMLVTDKGRQMKVDLVIPCTGLKVNTEAYRKSLGDKMNRLGRLNVDDFLQVKDVPDVYAIGDCNDVPEIKLAYGAETQGKYIADNLKLKHEGKAMKPYNVNTRLKVEHLEITQNVYYPFLTLESVFMVLCCGRSGGAAQVWRGWVFGDWFASKIKGQSVFTPMQWKNMGQKMPED</sequence>
<comment type="catalytic activity">
    <reaction evidence="11">
        <text>phylloquinone + NADH + H(+) = phylloquinol + NAD(+)</text>
        <dbReference type="Rhea" id="RHEA:74075"/>
        <dbReference type="ChEBI" id="CHEBI:15378"/>
        <dbReference type="ChEBI" id="CHEBI:18067"/>
        <dbReference type="ChEBI" id="CHEBI:28433"/>
        <dbReference type="ChEBI" id="CHEBI:57540"/>
        <dbReference type="ChEBI" id="CHEBI:57945"/>
    </reaction>
    <physiologicalReaction direction="left-to-right" evidence="11">
        <dbReference type="Rhea" id="RHEA:74076"/>
    </physiologicalReaction>
</comment>
<dbReference type="PRINTS" id="PR00411">
    <property type="entry name" value="PNDRDTASEI"/>
</dbReference>
<evidence type="ECO:0000256" key="4">
    <source>
        <dbReference type="ARBA" id="ARBA00023002"/>
    </source>
</evidence>
<dbReference type="GO" id="GO:0005737">
    <property type="term" value="C:cytoplasm"/>
    <property type="evidence" value="ECO:0007669"/>
    <property type="project" value="TreeGrafter"/>
</dbReference>
<evidence type="ECO:0000256" key="9">
    <source>
        <dbReference type="ARBA" id="ARBA00048412"/>
    </source>
</evidence>
<evidence type="ECO:0000256" key="3">
    <source>
        <dbReference type="ARBA" id="ARBA00022827"/>
    </source>
</evidence>
<feature type="domain" description="FAD/NAD(P)-binding" evidence="13">
    <location>
        <begin position="7"/>
        <end position="214"/>
    </location>
</feature>
<keyword evidence="15" id="KW-1185">Reference proteome</keyword>
<evidence type="ECO:0000313" key="14">
    <source>
        <dbReference type="EMBL" id="RMX56169.1"/>
    </source>
</evidence>
<dbReference type="SUPFAM" id="SSF51905">
    <property type="entry name" value="FAD/NAD(P)-binding domain"/>
    <property type="match status" value="1"/>
</dbReference>
<dbReference type="AlphaFoldDB" id="A0A3M6URE1"/>
<comment type="catalytic activity">
    <reaction evidence="12">
        <text>menaquinone-4 + NADH + H(+) = menaquinol-4 + NAD(+)</text>
        <dbReference type="Rhea" id="RHEA:74079"/>
        <dbReference type="ChEBI" id="CHEBI:15378"/>
        <dbReference type="ChEBI" id="CHEBI:57540"/>
        <dbReference type="ChEBI" id="CHEBI:57945"/>
        <dbReference type="ChEBI" id="CHEBI:78277"/>
        <dbReference type="ChEBI" id="CHEBI:193091"/>
    </reaction>
    <physiologicalReaction direction="left-to-right" evidence="12">
        <dbReference type="Rhea" id="RHEA:74080"/>
    </physiologicalReaction>
</comment>
<dbReference type="EMBL" id="RCHS01000897">
    <property type="protein sequence ID" value="RMX56169.1"/>
    <property type="molecule type" value="Genomic_DNA"/>
</dbReference>
<protein>
    <recommendedName>
        <fullName evidence="6">Ferroptosis suppressor protein 1</fullName>
    </recommendedName>
    <alternativeName>
        <fullName evidence="7">Apoptosis-inducing factor homologous mitochondrion-associated inducer of death</fullName>
    </alternativeName>
    <alternativeName>
        <fullName evidence="8">p53-responsive gene 3 protein</fullName>
    </alternativeName>
</protein>
<dbReference type="STRING" id="46731.A0A3M6URE1"/>
<proteinExistence type="inferred from homology"/>
<evidence type="ECO:0000256" key="2">
    <source>
        <dbReference type="ARBA" id="ARBA00022630"/>
    </source>
</evidence>
<keyword evidence="3" id="KW-0274">FAD</keyword>
<dbReference type="InterPro" id="IPR036188">
    <property type="entry name" value="FAD/NAD-bd_sf"/>
</dbReference>
<reference evidence="14 15" key="1">
    <citation type="journal article" date="2018" name="Sci. Rep.">
        <title>Comparative analysis of the Pocillopora damicornis genome highlights role of immune system in coral evolution.</title>
        <authorList>
            <person name="Cunning R."/>
            <person name="Bay R.A."/>
            <person name="Gillette P."/>
            <person name="Baker A.C."/>
            <person name="Traylor-Knowles N."/>
        </authorList>
    </citation>
    <scope>NUCLEOTIDE SEQUENCE [LARGE SCALE GENOMIC DNA]</scope>
    <source>
        <strain evidence="14">RSMAS</strain>
        <tissue evidence="14">Whole animal</tissue>
    </source>
</reference>
<dbReference type="PANTHER" id="PTHR43735">
    <property type="entry name" value="APOPTOSIS-INDUCING FACTOR 1"/>
    <property type="match status" value="1"/>
</dbReference>
<dbReference type="PANTHER" id="PTHR43735:SF3">
    <property type="entry name" value="FERROPTOSIS SUPPRESSOR PROTEIN 1"/>
    <property type="match status" value="1"/>
</dbReference>
<comment type="caution">
    <text evidence="14">The sequence shown here is derived from an EMBL/GenBank/DDBJ whole genome shotgun (WGS) entry which is preliminary data.</text>
</comment>
<evidence type="ECO:0000259" key="13">
    <source>
        <dbReference type="Pfam" id="PF07992"/>
    </source>
</evidence>
<comment type="catalytic activity">
    <reaction evidence="10">
        <text>ubiquinone-10 + NADH + H(+) = ubiquinol-10 + NAD(+)</text>
        <dbReference type="Rhea" id="RHEA:61984"/>
        <dbReference type="ChEBI" id="CHEBI:15378"/>
        <dbReference type="ChEBI" id="CHEBI:46245"/>
        <dbReference type="ChEBI" id="CHEBI:57540"/>
        <dbReference type="ChEBI" id="CHEBI:57945"/>
        <dbReference type="ChEBI" id="CHEBI:64183"/>
    </reaction>
    <physiologicalReaction direction="left-to-right" evidence="10">
        <dbReference type="Rhea" id="RHEA:61985"/>
    </physiologicalReaction>
</comment>
<keyword evidence="2" id="KW-0285">Flavoprotein</keyword>
<dbReference type="PRINTS" id="PR00368">
    <property type="entry name" value="FADPNR"/>
</dbReference>
<comment type="cofactor">
    <cofactor evidence="5">
        <name>6-hydroxy-FAD</name>
        <dbReference type="ChEBI" id="CHEBI:60470"/>
    </cofactor>
</comment>
<dbReference type="Proteomes" id="UP000275408">
    <property type="component" value="Unassembled WGS sequence"/>
</dbReference>
<gene>
    <name evidence="14" type="ORF">pdam_00022641</name>
</gene>
<evidence type="ECO:0000256" key="8">
    <source>
        <dbReference type="ARBA" id="ARBA00042318"/>
    </source>
</evidence>
<comment type="catalytic activity">
    <reaction evidence="9">
        <text>menadione + NADH + H(+) = menadiol + NAD(+)</text>
        <dbReference type="Rhea" id="RHEA:69695"/>
        <dbReference type="ChEBI" id="CHEBI:6746"/>
        <dbReference type="ChEBI" id="CHEBI:15378"/>
        <dbReference type="ChEBI" id="CHEBI:28869"/>
        <dbReference type="ChEBI" id="CHEBI:57540"/>
        <dbReference type="ChEBI" id="CHEBI:57945"/>
    </reaction>
    <physiologicalReaction direction="left-to-right" evidence="9">
        <dbReference type="Rhea" id="RHEA:69696"/>
    </physiologicalReaction>
</comment>
<accession>A0A3M6URE1</accession>
<evidence type="ECO:0000256" key="7">
    <source>
        <dbReference type="ARBA" id="ARBA00041541"/>
    </source>
</evidence>
<evidence type="ECO:0000256" key="5">
    <source>
        <dbReference type="ARBA" id="ARBA00037027"/>
    </source>
</evidence>
<evidence type="ECO:0000256" key="10">
    <source>
        <dbReference type="ARBA" id="ARBA00049236"/>
    </source>
</evidence>
<dbReference type="InterPro" id="IPR023753">
    <property type="entry name" value="FAD/NAD-binding_dom"/>
</dbReference>
<comment type="similarity">
    <text evidence="1">Belongs to the FAD-dependent oxidoreductase family.</text>
</comment>
<evidence type="ECO:0000256" key="1">
    <source>
        <dbReference type="ARBA" id="ARBA00006442"/>
    </source>
</evidence>
<organism evidence="14 15">
    <name type="scientific">Pocillopora damicornis</name>
    <name type="common">Cauliflower coral</name>
    <name type="synonym">Millepora damicornis</name>
    <dbReference type="NCBI Taxonomy" id="46731"/>
    <lineage>
        <taxon>Eukaryota</taxon>
        <taxon>Metazoa</taxon>
        <taxon>Cnidaria</taxon>
        <taxon>Anthozoa</taxon>
        <taxon>Hexacorallia</taxon>
        <taxon>Scleractinia</taxon>
        <taxon>Astrocoeniina</taxon>
        <taxon>Pocilloporidae</taxon>
        <taxon>Pocillopora</taxon>
    </lineage>
</organism>
<dbReference type="OrthoDB" id="3244603at2759"/>
<name>A0A3M6URE1_POCDA</name>
<evidence type="ECO:0000256" key="11">
    <source>
        <dbReference type="ARBA" id="ARBA00049275"/>
    </source>
</evidence>
<dbReference type="Pfam" id="PF07992">
    <property type="entry name" value="Pyr_redox_2"/>
    <property type="match status" value="1"/>
</dbReference>
<evidence type="ECO:0000256" key="12">
    <source>
        <dbReference type="ARBA" id="ARBA00049479"/>
    </source>
</evidence>
<keyword evidence="4" id="KW-0560">Oxidoreductase</keyword>
<dbReference type="GO" id="GO:0004174">
    <property type="term" value="F:electron-transferring-flavoprotein dehydrogenase activity"/>
    <property type="evidence" value="ECO:0007669"/>
    <property type="project" value="TreeGrafter"/>
</dbReference>
<dbReference type="GO" id="GO:0050660">
    <property type="term" value="F:flavin adenine dinucleotide binding"/>
    <property type="evidence" value="ECO:0007669"/>
    <property type="project" value="TreeGrafter"/>
</dbReference>
<evidence type="ECO:0000256" key="6">
    <source>
        <dbReference type="ARBA" id="ARBA00040253"/>
    </source>
</evidence>
<evidence type="ECO:0000313" key="15">
    <source>
        <dbReference type="Proteomes" id="UP000275408"/>
    </source>
</evidence>